<keyword evidence="1" id="KW-0472">Membrane</keyword>
<gene>
    <name evidence="2" type="ORF">GLOIN_2v1646678</name>
</gene>
<reference evidence="2 3" key="2">
    <citation type="journal article" date="2018" name="New Phytol.">
        <title>High intraspecific genome diversity in the model arbuscular mycorrhizal symbiont Rhizophagus irregularis.</title>
        <authorList>
            <person name="Chen E.C.H."/>
            <person name="Morin E."/>
            <person name="Beaudet D."/>
            <person name="Noel J."/>
            <person name="Yildirir G."/>
            <person name="Ndikumana S."/>
            <person name="Charron P."/>
            <person name="St-Onge C."/>
            <person name="Giorgi J."/>
            <person name="Kruger M."/>
            <person name="Marton T."/>
            <person name="Ropars J."/>
            <person name="Grigoriev I.V."/>
            <person name="Hainaut M."/>
            <person name="Henrissat B."/>
            <person name="Roux C."/>
            <person name="Martin F."/>
            <person name="Corradi N."/>
        </authorList>
    </citation>
    <scope>NUCLEOTIDE SEQUENCE [LARGE SCALE GENOMIC DNA]</scope>
    <source>
        <strain evidence="2 3">DAOM 197198</strain>
    </source>
</reference>
<comment type="caution">
    <text evidence="2">The sequence shown here is derived from an EMBL/GenBank/DDBJ whole genome shotgun (WGS) entry which is preliminary data.</text>
</comment>
<evidence type="ECO:0000313" key="3">
    <source>
        <dbReference type="Proteomes" id="UP000018888"/>
    </source>
</evidence>
<feature type="transmembrane region" description="Helical" evidence="1">
    <location>
        <begin position="6"/>
        <end position="25"/>
    </location>
</feature>
<name>A0A2P4PQ24_RHIID</name>
<sequence>MLTYYSLVDLVVVSWLWIEFLKWNFYSLITGTEVFRWIVFSLIKIMHLGSTFDIGVVLYFYLTNNKYDEDDELKLF</sequence>
<keyword evidence="1" id="KW-0812">Transmembrane</keyword>
<proteinExistence type="predicted"/>
<evidence type="ECO:0000313" key="2">
    <source>
        <dbReference type="EMBL" id="POG67498.1"/>
    </source>
</evidence>
<feature type="transmembrane region" description="Helical" evidence="1">
    <location>
        <begin position="37"/>
        <end position="62"/>
    </location>
</feature>
<dbReference type="EMBL" id="AUPC02000170">
    <property type="protein sequence ID" value="POG67498.1"/>
    <property type="molecule type" value="Genomic_DNA"/>
</dbReference>
<organism evidence="2 3">
    <name type="scientific">Rhizophagus irregularis (strain DAOM 181602 / DAOM 197198 / MUCL 43194)</name>
    <name type="common">Arbuscular mycorrhizal fungus</name>
    <name type="synonym">Glomus intraradices</name>
    <dbReference type="NCBI Taxonomy" id="747089"/>
    <lineage>
        <taxon>Eukaryota</taxon>
        <taxon>Fungi</taxon>
        <taxon>Fungi incertae sedis</taxon>
        <taxon>Mucoromycota</taxon>
        <taxon>Glomeromycotina</taxon>
        <taxon>Glomeromycetes</taxon>
        <taxon>Glomerales</taxon>
        <taxon>Glomeraceae</taxon>
        <taxon>Rhizophagus</taxon>
    </lineage>
</organism>
<keyword evidence="1" id="KW-1133">Transmembrane helix</keyword>
<evidence type="ECO:0000256" key="1">
    <source>
        <dbReference type="SAM" id="Phobius"/>
    </source>
</evidence>
<keyword evidence="3" id="KW-1185">Reference proteome</keyword>
<protein>
    <submittedName>
        <fullName evidence="2">Uncharacterized protein</fullName>
    </submittedName>
</protein>
<reference evidence="2 3" key="1">
    <citation type="journal article" date="2013" name="Proc. Natl. Acad. Sci. U.S.A.">
        <title>Genome of an arbuscular mycorrhizal fungus provides insight into the oldest plant symbiosis.</title>
        <authorList>
            <person name="Tisserant E."/>
            <person name="Malbreil M."/>
            <person name="Kuo A."/>
            <person name="Kohler A."/>
            <person name="Symeonidi A."/>
            <person name="Balestrini R."/>
            <person name="Charron P."/>
            <person name="Duensing N."/>
            <person name="Frei Dit Frey N."/>
            <person name="Gianinazzi-Pearson V."/>
            <person name="Gilbert L.B."/>
            <person name="Handa Y."/>
            <person name="Herr J.R."/>
            <person name="Hijri M."/>
            <person name="Koul R."/>
            <person name="Kawaguchi M."/>
            <person name="Krajinski F."/>
            <person name="Lammers P.J."/>
            <person name="Masclaux F.G."/>
            <person name="Murat C."/>
            <person name="Morin E."/>
            <person name="Ndikumana S."/>
            <person name="Pagni M."/>
            <person name="Petitpierre D."/>
            <person name="Requena N."/>
            <person name="Rosikiewicz P."/>
            <person name="Riley R."/>
            <person name="Saito K."/>
            <person name="San Clemente H."/>
            <person name="Shapiro H."/>
            <person name="van Tuinen D."/>
            <person name="Becard G."/>
            <person name="Bonfante P."/>
            <person name="Paszkowski U."/>
            <person name="Shachar-Hill Y.Y."/>
            <person name="Tuskan G.A."/>
            <person name="Young P.W."/>
            <person name="Sanders I.R."/>
            <person name="Henrissat B."/>
            <person name="Rensing S.A."/>
            <person name="Grigoriev I.V."/>
            <person name="Corradi N."/>
            <person name="Roux C."/>
            <person name="Martin F."/>
        </authorList>
    </citation>
    <scope>NUCLEOTIDE SEQUENCE [LARGE SCALE GENOMIC DNA]</scope>
    <source>
        <strain evidence="2 3">DAOM 197198</strain>
    </source>
</reference>
<dbReference type="Proteomes" id="UP000018888">
    <property type="component" value="Unassembled WGS sequence"/>
</dbReference>
<accession>A0A2P4PQ24</accession>
<dbReference type="AlphaFoldDB" id="A0A2P4PQ24"/>